<dbReference type="InterPro" id="IPR011006">
    <property type="entry name" value="CheY-like_superfamily"/>
</dbReference>
<dbReference type="eggNOG" id="COG3279">
    <property type="taxonomic scope" value="Bacteria"/>
</dbReference>
<accession>M7YAY1</accession>
<organism evidence="4 5">
    <name type="scientific">Mariniradius saccharolyticus AK6</name>
    <dbReference type="NCBI Taxonomy" id="1239962"/>
    <lineage>
        <taxon>Bacteria</taxon>
        <taxon>Pseudomonadati</taxon>
        <taxon>Bacteroidota</taxon>
        <taxon>Cytophagia</taxon>
        <taxon>Cytophagales</taxon>
        <taxon>Cyclobacteriaceae</taxon>
        <taxon>Mariniradius</taxon>
    </lineage>
</organism>
<comment type="caution">
    <text evidence="4">The sequence shown here is derived from an EMBL/GenBank/DDBJ whole genome shotgun (WGS) entry which is preliminary data.</text>
</comment>
<feature type="domain" description="HTH LytTR-type" evidence="3">
    <location>
        <begin position="147"/>
        <end position="254"/>
    </location>
</feature>
<dbReference type="RefSeq" id="WP_008624640.1">
    <property type="nucleotide sequence ID" value="NZ_AMZY02000006.1"/>
</dbReference>
<sequence>MNVVIVEDERLAVDRVKGFLEKYDAQIEVLADIPSVKKAVEWFSSHPFPDLILLDIHLEDGQSFGIFDQISVDCPVIFITAFDEYLIKAFKLNSVDYLLKPVNFQELSQALDKFKKYHAPKKSFSLADIQQILHPLIESKQSYKERFLVSSGSKILTVPVEEVAYFYSEEKISFLVNRQGQRFPLDLSLDRLQEVLDPSKFFRINRKFIASLESISQIHKYSPTRLKLGLLPDPKQEVFVSIERYSQFKDWLDR</sequence>
<evidence type="ECO:0000259" key="3">
    <source>
        <dbReference type="PROSITE" id="PS50930"/>
    </source>
</evidence>
<feature type="domain" description="Response regulatory" evidence="2">
    <location>
        <begin position="2"/>
        <end position="115"/>
    </location>
</feature>
<evidence type="ECO:0000313" key="5">
    <source>
        <dbReference type="Proteomes" id="UP000010953"/>
    </source>
</evidence>
<evidence type="ECO:0000256" key="1">
    <source>
        <dbReference type="PROSITE-ProRule" id="PRU00169"/>
    </source>
</evidence>
<proteinExistence type="predicted"/>
<dbReference type="EMBL" id="AMZY02000006">
    <property type="protein sequence ID" value="EMS34331.1"/>
    <property type="molecule type" value="Genomic_DNA"/>
</dbReference>
<dbReference type="Gene3D" id="2.40.50.1020">
    <property type="entry name" value="LytTr DNA-binding domain"/>
    <property type="match status" value="1"/>
</dbReference>
<dbReference type="SUPFAM" id="SSF52172">
    <property type="entry name" value="CheY-like"/>
    <property type="match status" value="1"/>
</dbReference>
<name>M7YAY1_9BACT</name>
<feature type="modified residue" description="4-aspartylphosphate" evidence="1">
    <location>
        <position position="55"/>
    </location>
</feature>
<dbReference type="GO" id="GO:0000156">
    <property type="term" value="F:phosphorelay response regulator activity"/>
    <property type="evidence" value="ECO:0007669"/>
    <property type="project" value="InterPro"/>
</dbReference>
<dbReference type="PROSITE" id="PS50110">
    <property type="entry name" value="RESPONSE_REGULATORY"/>
    <property type="match status" value="1"/>
</dbReference>
<dbReference type="Pfam" id="PF04397">
    <property type="entry name" value="LytTR"/>
    <property type="match status" value="1"/>
</dbReference>
<gene>
    <name evidence="4" type="ORF">C943_03550</name>
</gene>
<dbReference type="InterPro" id="IPR046947">
    <property type="entry name" value="LytR-like"/>
</dbReference>
<dbReference type="PANTHER" id="PTHR37299:SF1">
    <property type="entry name" value="STAGE 0 SPORULATION PROTEIN A HOMOLOG"/>
    <property type="match status" value="1"/>
</dbReference>
<dbReference type="SMART" id="SM00850">
    <property type="entry name" value="LytTR"/>
    <property type="match status" value="1"/>
</dbReference>
<dbReference type="OrthoDB" id="1646880at2"/>
<protein>
    <submittedName>
        <fullName evidence="4">Two-component system response regulator</fullName>
    </submittedName>
</protein>
<dbReference type="PROSITE" id="PS50930">
    <property type="entry name" value="HTH_LYTTR"/>
    <property type="match status" value="1"/>
</dbReference>
<keyword evidence="1" id="KW-0597">Phosphoprotein</keyword>
<dbReference type="InterPro" id="IPR007492">
    <property type="entry name" value="LytTR_DNA-bd_dom"/>
</dbReference>
<dbReference type="InParanoid" id="M7YAY1"/>
<dbReference type="Gene3D" id="3.40.50.2300">
    <property type="match status" value="1"/>
</dbReference>
<dbReference type="Pfam" id="PF00072">
    <property type="entry name" value="Response_reg"/>
    <property type="match status" value="1"/>
</dbReference>
<dbReference type="SMART" id="SM00448">
    <property type="entry name" value="REC"/>
    <property type="match status" value="1"/>
</dbReference>
<evidence type="ECO:0000313" key="4">
    <source>
        <dbReference type="EMBL" id="EMS34331.1"/>
    </source>
</evidence>
<dbReference type="STRING" id="1239962.C943_03550"/>
<evidence type="ECO:0000259" key="2">
    <source>
        <dbReference type="PROSITE" id="PS50110"/>
    </source>
</evidence>
<reference evidence="4" key="1">
    <citation type="submission" date="2013-01" db="EMBL/GenBank/DDBJ databases">
        <title>Genome assembly of Mariniradius saccharolyticus AK6.</title>
        <authorList>
            <person name="Vaidya B."/>
            <person name="Khatri I."/>
            <person name="Tanuku N.R.S."/>
            <person name="Subramanian S."/>
            <person name="Pinnaka A."/>
        </authorList>
    </citation>
    <scope>NUCLEOTIDE SEQUENCE [LARGE SCALE GENOMIC DNA]</scope>
    <source>
        <strain evidence="4">AK6</strain>
    </source>
</reference>
<dbReference type="Proteomes" id="UP000010953">
    <property type="component" value="Unassembled WGS sequence"/>
</dbReference>
<dbReference type="InterPro" id="IPR001789">
    <property type="entry name" value="Sig_transdc_resp-reg_receiver"/>
</dbReference>
<dbReference type="AlphaFoldDB" id="M7YAY1"/>
<dbReference type="PANTHER" id="PTHR37299">
    <property type="entry name" value="TRANSCRIPTIONAL REGULATOR-RELATED"/>
    <property type="match status" value="1"/>
</dbReference>
<dbReference type="GO" id="GO:0003677">
    <property type="term" value="F:DNA binding"/>
    <property type="evidence" value="ECO:0007669"/>
    <property type="project" value="InterPro"/>
</dbReference>
<keyword evidence="5" id="KW-1185">Reference proteome</keyword>